<dbReference type="RefSeq" id="WP_090041692.1">
    <property type="nucleotide sequence ID" value="NZ_FOKI01000018.1"/>
</dbReference>
<dbReference type="AlphaFoldDB" id="A0A1I0Z8L6"/>
<keyword evidence="3" id="KW-1185">Reference proteome</keyword>
<evidence type="ECO:0000256" key="1">
    <source>
        <dbReference type="SAM" id="Phobius"/>
    </source>
</evidence>
<evidence type="ECO:0000313" key="2">
    <source>
        <dbReference type="EMBL" id="SFB21752.1"/>
    </source>
</evidence>
<evidence type="ECO:0000313" key="3">
    <source>
        <dbReference type="Proteomes" id="UP000198619"/>
    </source>
</evidence>
<keyword evidence="1" id="KW-1133">Transmembrane helix</keyword>
<accession>A0A1I0Z8L6</accession>
<proteinExistence type="predicted"/>
<dbReference type="Proteomes" id="UP000198619">
    <property type="component" value="Unassembled WGS sequence"/>
</dbReference>
<dbReference type="STRING" id="84698.SAMN04488528_101836"/>
<keyword evidence="1" id="KW-0472">Membrane</keyword>
<sequence length="106" mass="11929">MKKYSSLLIWGIIISLMDKNIQNSYTVLASLIIIGISDVNKNEIELYYKQNIIVFVLGICMFGVGLLLNLMTTVKYPRTIGVMLSIGGGFVSSYLLKRINYKIKTT</sequence>
<name>A0A1I0Z8L6_9CLOT</name>
<gene>
    <name evidence="2" type="ORF">SAMN04488528_101836</name>
</gene>
<feature type="transmembrane region" description="Helical" evidence="1">
    <location>
        <begin position="76"/>
        <end position="96"/>
    </location>
</feature>
<feature type="transmembrane region" description="Helical" evidence="1">
    <location>
        <begin position="52"/>
        <end position="70"/>
    </location>
</feature>
<organism evidence="2 3">
    <name type="scientific">Clostridium frigidicarnis</name>
    <dbReference type="NCBI Taxonomy" id="84698"/>
    <lineage>
        <taxon>Bacteria</taxon>
        <taxon>Bacillati</taxon>
        <taxon>Bacillota</taxon>
        <taxon>Clostridia</taxon>
        <taxon>Eubacteriales</taxon>
        <taxon>Clostridiaceae</taxon>
        <taxon>Clostridium</taxon>
    </lineage>
</organism>
<protein>
    <submittedName>
        <fullName evidence="2">Uncharacterized protein</fullName>
    </submittedName>
</protein>
<reference evidence="2 3" key="1">
    <citation type="submission" date="2016-10" db="EMBL/GenBank/DDBJ databases">
        <authorList>
            <person name="de Groot N.N."/>
        </authorList>
    </citation>
    <scope>NUCLEOTIDE SEQUENCE [LARGE SCALE GENOMIC DNA]</scope>
    <source>
        <strain evidence="2 3">DSM 12271</strain>
    </source>
</reference>
<dbReference type="EMBL" id="FOKI01000018">
    <property type="protein sequence ID" value="SFB21752.1"/>
    <property type="molecule type" value="Genomic_DNA"/>
</dbReference>
<keyword evidence="1" id="KW-0812">Transmembrane</keyword>